<dbReference type="InterPro" id="IPR002403">
    <property type="entry name" value="Cyt_P450_E_grp-IV"/>
</dbReference>
<reference evidence="15 16" key="1">
    <citation type="submission" date="2014-06" db="EMBL/GenBank/DDBJ databases">
        <title>The Genome of the Aflatoxigenic Filamentous Fungus Aspergillus nomius.</title>
        <authorList>
            <person name="Moore M.G."/>
            <person name="Shannon B.M."/>
            <person name="Brian M.M."/>
        </authorList>
    </citation>
    <scope>NUCLEOTIDE SEQUENCE [LARGE SCALE GENOMIC DNA]</scope>
    <source>
        <strain evidence="15 16">NRRL 13137</strain>
    </source>
</reference>
<dbReference type="PANTHER" id="PTHR24305">
    <property type="entry name" value="CYTOCHROME P450"/>
    <property type="match status" value="1"/>
</dbReference>
<dbReference type="InterPro" id="IPR001128">
    <property type="entry name" value="Cyt_P450"/>
</dbReference>
<dbReference type="SUPFAM" id="SSF48264">
    <property type="entry name" value="Cytochrome P450"/>
    <property type="match status" value="1"/>
</dbReference>
<evidence type="ECO:0000256" key="13">
    <source>
        <dbReference type="SAM" id="Phobius"/>
    </source>
</evidence>
<dbReference type="PROSITE" id="PS00086">
    <property type="entry name" value="CYTOCHROME_P450"/>
    <property type="match status" value="1"/>
</dbReference>
<keyword evidence="16" id="KW-1185">Reference proteome</keyword>
<feature type="transmembrane region" description="Helical" evidence="13">
    <location>
        <begin position="66"/>
        <end position="86"/>
    </location>
</feature>
<feature type="binding site" description="axial binding residue" evidence="11">
    <location>
        <position position="830"/>
    </location>
    <ligand>
        <name>heme</name>
        <dbReference type="ChEBI" id="CHEBI:30413"/>
    </ligand>
    <ligandPart>
        <name>Fe</name>
        <dbReference type="ChEBI" id="CHEBI:18248"/>
    </ligandPart>
</feature>
<feature type="transmembrane region" description="Helical" evidence="13">
    <location>
        <begin position="234"/>
        <end position="255"/>
    </location>
</feature>
<dbReference type="GO" id="GO:0004497">
    <property type="term" value="F:monooxygenase activity"/>
    <property type="evidence" value="ECO:0007669"/>
    <property type="project" value="UniProtKB-KW"/>
</dbReference>
<dbReference type="EMBL" id="JNOM01000088">
    <property type="protein sequence ID" value="KNG87239.1"/>
    <property type="molecule type" value="Genomic_DNA"/>
</dbReference>
<evidence type="ECO:0000259" key="14">
    <source>
        <dbReference type="SMART" id="SM00724"/>
    </source>
</evidence>
<feature type="domain" description="TLC" evidence="14">
    <location>
        <begin position="101"/>
        <end position="332"/>
    </location>
</feature>
<evidence type="ECO:0000313" key="16">
    <source>
        <dbReference type="Proteomes" id="UP000037505"/>
    </source>
</evidence>
<feature type="transmembrane region" description="Helical" evidence="13">
    <location>
        <begin position="204"/>
        <end position="222"/>
    </location>
</feature>
<sequence length="884" mass="100172">MVFIKDKVSLRELIASNQLACSVLVLTTHIFGDMNGFITVIRSPYLSWVSGPVAVQSRHILADWEFLFLFCFLFTFARSVVAVQILQPALRYVGFDAQDSSHLAALGWKILSRGVLMVYAMGLWYESSDRLNPQWLFDNWPLHSISESMKYLFLLRLAFYIHQCLIMVVEPIRSDFTSKFLHHILTCAVVIACCNSRAYSLLYIILLTADLADILLAFVQILKCLNYEKSLRLSLLGFIFIWIFTRHIMFLYFHWVLHHALPLEGGCQVVITGGMMLNPDDPKWEQISPQTQQNRSTICLSQGVKLSLSARSRKCTFGVFLLILHQLCRRLLLPKPITNIPYNVAASQKLLGDLPELKDEMDRTGDMRSWLLQQTIKLQSPLIQLFLDPFSKPILILSDPQEALDILLYRNRDFDRAPMLYDIFSGLAPTHHIGMKTGPEWRRHRDLIQHLVTQPFLQDTAGPAIHASASRLVRLWRAKARLAKGAAFAAKRDFQYMIIDALIEICFGKDFPNNGVSSQIDLLEADHTRAPDVKPQTPITFPEANPHEFICAHEKITEGIEHCGGSVYPRQMWWVMSKLPRLANALRIKRRVTRERLRTAAATIAQKMPLADSSGAWSSAEFMAHYENKLSQQECRQPEYISPPMEDELYGFLFAGSHTNILTLAWAIKIVADNPVSQSRLRDSLRAGFPEAVLENRAPSPSEMTSRQIPYLNATVEEILRISPATLLVDRVAIRDTELLGYHVPKGTCIWTIPAGAGFTSPAHHIGEEKRNASSRSNAKHSRRSAWSGDDIAQFIPERWLRPSAEKHGELVFDPSAGPTLAFGAGPRGCFGRPLAYLQLRMTIALFVWNFELRKCPDSLSSYDAVDGLFHKPKSCYVSLRELS</sequence>
<organism evidence="15 16">
    <name type="scientific">Aspergillus nomiae NRRL (strain ATCC 15546 / NRRL 13137 / CBS 260.88 / M93)</name>
    <dbReference type="NCBI Taxonomy" id="1509407"/>
    <lineage>
        <taxon>Eukaryota</taxon>
        <taxon>Fungi</taxon>
        <taxon>Dikarya</taxon>
        <taxon>Ascomycota</taxon>
        <taxon>Pezizomycotina</taxon>
        <taxon>Eurotiomycetes</taxon>
        <taxon>Eurotiomycetidae</taxon>
        <taxon>Eurotiales</taxon>
        <taxon>Aspergillaceae</taxon>
        <taxon>Aspergillus</taxon>
        <taxon>Aspergillus subgen. Circumdati</taxon>
    </lineage>
</organism>
<dbReference type="Proteomes" id="UP000037505">
    <property type="component" value="Unassembled WGS sequence"/>
</dbReference>
<feature type="region of interest" description="Disordered" evidence="12">
    <location>
        <begin position="767"/>
        <end position="786"/>
    </location>
</feature>
<dbReference type="Gene3D" id="1.10.630.10">
    <property type="entry name" value="Cytochrome P450"/>
    <property type="match status" value="1"/>
</dbReference>
<feature type="transmembrane region" description="Helical" evidence="13">
    <location>
        <begin position="151"/>
        <end position="168"/>
    </location>
</feature>
<evidence type="ECO:0000256" key="4">
    <source>
        <dbReference type="ARBA" id="ARBA00022692"/>
    </source>
</evidence>
<evidence type="ECO:0000256" key="9">
    <source>
        <dbReference type="ARBA" id="ARBA00023033"/>
    </source>
</evidence>
<keyword evidence="5 11" id="KW-0479">Metal-binding</keyword>
<keyword evidence="9" id="KW-0503">Monooxygenase</keyword>
<dbReference type="GeneID" id="26806631"/>
<comment type="caution">
    <text evidence="15">The sequence shown here is derived from an EMBL/GenBank/DDBJ whole genome shotgun (WGS) entry which is preliminary data.</text>
</comment>
<comment type="cofactor">
    <cofactor evidence="1 11">
        <name>heme</name>
        <dbReference type="ChEBI" id="CHEBI:30413"/>
    </cofactor>
</comment>
<evidence type="ECO:0000256" key="11">
    <source>
        <dbReference type="PIRSR" id="PIRSR602403-1"/>
    </source>
</evidence>
<dbReference type="PRINTS" id="PR00465">
    <property type="entry name" value="EP450IV"/>
</dbReference>
<dbReference type="Pfam" id="PF03798">
    <property type="entry name" value="TRAM_LAG1_CLN8"/>
    <property type="match status" value="1"/>
</dbReference>
<evidence type="ECO:0000256" key="2">
    <source>
        <dbReference type="ARBA" id="ARBA00004141"/>
    </source>
</evidence>
<dbReference type="OrthoDB" id="1470350at2759"/>
<comment type="similarity">
    <text evidence="3">Belongs to the cytochrome P450 family.</text>
</comment>
<dbReference type="STRING" id="1509407.A0A0L1J674"/>
<dbReference type="PRINTS" id="PR00385">
    <property type="entry name" value="P450"/>
</dbReference>
<keyword evidence="8 11" id="KW-0408">Iron</keyword>
<keyword evidence="7" id="KW-0560">Oxidoreductase</keyword>
<dbReference type="Pfam" id="PF00067">
    <property type="entry name" value="p450"/>
    <property type="match status" value="3"/>
</dbReference>
<dbReference type="GO" id="GO:0005506">
    <property type="term" value="F:iron ion binding"/>
    <property type="evidence" value="ECO:0007669"/>
    <property type="project" value="InterPro"/>
</dbReference>
<evidence type="ECO:0000256" key="1">
    <source>
        <dbReference type="ARBA" id="ARBA00001971"/>
    </source>
</evidence>
<dbReference type="InterPro" id="IPR017972">
    <property type="entry name" value="Cyt_P450_CS"/>
</dbReference>
<comment type="subcellular location">
    <subcellularLocation>
        <location evidence="2">Membrane</location>
        <topology evidence="2">Multi-pass membrane protein</topology>
    </subcellularLocation>
</comment>
<feature type="transmembrane region" description="Helical" evidence="13">
    <location>
        <begin position="106"/>
        <end position="125"/>
    </location>
</feature>
<evidence type="ECO:0000256" key="12">
    <source>
        <dbReference type="SAM" id="MobiDB-lite"/>
    </source>
</evidence>
<dbReference type="GO" id="GO:0016705">
    <property type="term" value="F:oxidoreductase activity, acting on paired donors, with incorporation or reduction of molecular oxygen"/>
    <property type="evidence" value="ECO:0007669"/>
    <property type="project" value="InterPro"/>
</dbReference>
<dbReference type="InterPro" id="IPR050121">
    <property type="entry name" value="Cytochrome_P450_monoxygenase"/>
</dbReference>
<evidence type="ECO:0000256" key="10">
    <source>
        <dbReference type="ARBA" id="ARBA00023136"/>
    </source>
</evidence>
<accession>A0A0L1J674</accession>
<dbReference type="RefSeq" id="XP_015408162.1">
    <property type="nucleotide sequence ID" value="XM_015550084.1"/>
</dbReference>
<keyword evidence="4 13" id="KW-0812">Transmembrane</keyword>
<keyword evidence="11" id="KW-0349">Heme</keyword>
<evidence type="ECO:0000256" key="5">
    <source>
        <dbReference type="ARBA" id="ARBA00022723"/>
    </source>
</evidence>
<evidence type="ECO:0000256" key="6">
    <source>
        <dbReference type="ARBA" id="ARBA00022989"/>
    </source>
</evidence>
<gene>
    <name evidence="15" type="ORF">ANOM_004827</name>
</gene>
<dbReference type="AlphaFoldDB" id="A0A0L1J674"/>
<evidence type="ECO:0000256" key="7">
    <source>
        <dbReference type="ARBA" id="ARBA00023002"/>
    </source>
</evidence>
<keyword evidence="10 13" id="KW-0472">Membrane</keyword>
<dbReference type="GO" id="GO:0016020">
    <property type="term" value="C:membrane"/>
    <property type="evidence" value="ECO:0007669"/>
    <property type="project" value="UniProtKB-SubCell"/>
</dbReference>
<dbReference type="PANTHER" id="PTHR24305:SF232">
    <property type="entry name" value="P450, PUTATIVE (EUROFUNG)-RELATED"/>
    <property type="match status" value="1"/>
</dbReference>
<evidence type="ECO:0000313" key="15">
    <source>
        <dbReference type="EMBL" id="KNG87239.1"/>
    </source>
</evidence>
<dbReference type="InterPro" id="IPR036396">
    <property type="entry name" value="Cyt_P450_sf"/>
</dbReference>
<proteinExistence type="inferred from homology"/>
<evidence type="ECO:0000256" key="3">
    <source>
        <dbReference type="ARBA" id="ARBA00010617"/>
    </source>
</evidence>
<dbReference type="GO" id="GO:0020037">
    <property type="term" value="F:heme binding"/>
    <property type="evidence" value="ECO:0007669"/>
    <property type="project" value="InterPro"/>
</dbReference>
<keyword evidence="6 13" id="KW-1133">Transmembrane helix</keyword>
<dbReference type="SMART" id="SM00724">
    <property type="entry name" value="TLC"/>
    <property type="match status" value="1"/>
</dbReference>
<dbReference type="InterPro" id="IPR006634">
    <property type="entry name" value="TLC-dom"/>
</dbReference>
<evidence type="ECO:0000256" key="8">
    <source>
        <dbReference type="ARBA" id="ARBA00023004"/>
    </source>
</evidence>
<name>A0A0L1J674_ASPN3</name>
<protein>
    <recommendedName>
        <fullName evidence="14">TLC domain-containing protein</fullName>
    </recommendedName>
</protein>